<keyword evidence="7" id="KW-1185">Reference proteome</keyword>
<comment type="catalytic activity">
    <reaction evidence="5">
        <text>hydrogencarbonate + H(+) = CO2 + H2O</text>
        <dbReference type="Rhea" id="RHEA:10748"/>
        <dbReference type="ChEBI" id="CHEBI:15377"/>
        <dbReference type="ChEBI" id="CHEBI:15378"/>
        <dbReference type="ChEBI" id="CHEBI:16526"/>
        <dbReference type="ChEBI" id="CHEBI:17544"/>
        <dbReference type="EC" id="4.2.1.1"/>
    </reaction>
</comment>
<keyword evidence="2 4" id="KW-0479">Metal-binding</keyword>
<dbReference type="InterPro" id="IPR036874">
    <property type="entry name" value="Carbonic_anhydrase_sf"/>
</dbReference>
<evidence type="ECO:0000256" key="4">
    <source>
        <dbReference type="PIRSR" id="PIRSR601765-1"/>
    </source>
</evidence>
<dbReference type="CDD" id="cd00382">
    <property type="entry name" value="beta_CA"/>
    <property type="match status" value="1"/>
</dbReference>
<dbReference type="GO" id="GO:0008270">
    <property type="term" value="F:zinc ion binding"/>
    <property type="evidence" value="ECO:0007669"/>
    <property type="project" value="UniProtKB-UniRule"/>
</dbReference>
<dbReference type="PANTHER" id="PTHR43175:SF3">
    <property type="entry name" value="CARBON DISULFIDE HYDROLASE"/>
    <property type="match status" value="1"/>
</dbReference>
<dbReference type="Pfam" id="PF00484">
    <property type="entry name" value="Pro_CA"/>
    <property type="match status" value="1"/>
</dbReference>
<proteinExistence type="inferred from homology"/>
<dbReference type="EC" id="4.2.1.1" evidence="5"/>
<dbReference type="GO" id="GO:0004089">
    <property type="term" value="F:carbonate dehydratase activity"/>
    <property type="evidence" value="ECO:0007669"/>
    <property type="project" value="UniProtKB-UniRule"/>
</dbReference>
<feature type="binding site" evidence="4">
    <location>
        <position position="105"/>
    </location>
    <ligand>
        <name>Zn(2+)</name>
        <dbReference type="ChEBI" id="CHEBI:29105"/>
    </ligand>
</feature>
<dbReference type="PANTHER" id="PTHR43175">
    <property type="entry name" value="CARBONIC ANHYDRASE"/>
    <property type="match status" value="1"/>
</dbReference>
<dbReference type="OrthoDB" id="2735890at2759"/>
<feature type="binding site" evidence="4">
    <location>
        <position position="47"/>
    </location>
    <ligand>
        <name>Zn(2+)</name>
        <dbReference type="ChEBI" id="CHEBI:29105"/>
    </ligand>
</feature>
<evidence type="ECO:0000256" key="2">
    <source>
        <dbReference type="ARBA" id="ARBA00022723"/>
    </source>
</evidence>
<dbReference type="InterPro" id="IPR001765">
    <property type="entry name" value="Carbonic_anhydrase"/>
</dbReference>
<reference evidence="6 7" key="1">
    <citation type="journal article" date="2015" name="Sci. Rep.">
        <title>Chromosome-level genome map provides insights into diverse defense mechanisms in the medicinal fungus Ganoderma sinense.</title>
        <authorList>
            <person name="Zhu Y."/>
            <person name="Xu J."/>
            <person name="Sun C."/>
            <person name="Zhou S."/>
            <person name="Xu H."/>
            <person name="Nelson D.R."/>
            <person name="Qian J."/>
            <person name="Song J."/>
            <person name="Luo H."/>
            <person name="Xiang L."/>
            <person name="Li Y."/>
            <person name="Xu Z."/>
            <person name="Ji A."/>
            <person name="Wang L."/>
            <person name="Lu S."/>
            <person name="Hayward A."/>
            <person name="Sun W."/>
            <person name="Li X."/>
            <person name="Schwartz D.C."/>
            <person name="Wang Y."/>
            <person name="Chen S."/>
        </authorList>
    </citation>
    <scope>NUCLEOTIDE SEQUENCE [LARGE SCALE GENOMIC DNA]</scope>
    <source>
        <strain evidence="6 7">ZZ0214-1</strain>
    </source>
</reference>
<evidence type="ECO:0000313" key="6">
    <source>
        <dbReference type="EMBL" id="PIL29243.1"/>
    </source>
</evidence>
<dbReference type="STRING" id="1077348.A0A2G8S647"/>
<dbReference type="EMBL" id="AYKW01000023">
    <property type="protein sequence ID" value="PIL29243.1"/>
    <property type="molecule type" value="Genomic_DNA"/>
</dbReference>
<gene>
    <name evidence="6" type="ORF">GSI_09292</name>
</gene>
<dbReference type="AlphaFoldDB" id="A0A2G8S647"/>
<dbReference type="SMART" id="SM00947">
    <property type="entry name" value="Pro_CA"/>
    <property type="match status" value="1"/>
</dbReference>
<dbReference type="Proteomes" id="UP000230002">
    <property type="component" value="Unassembled WGS sequence"/>
</dbReference>
<keyword evidence="5" id="KW-0456">Lyase</keyword>
<dbReference type="Gene3D" id="3.40.1050.10">
    <property type="entry name" value="Carbonic anhydrase"/>
    <property type="match status" value="1"/>
</dbReference>
<protein>
    <recommendedName>
        <fullName evidence="5">Carbonic anhydrase</fullName>
        <ecNumber evidence="5">4.2.1.1</ecNumber>
    </recommendedName>
    <alternativeName>
        <fullName evidence="5">Carbonate dehydratase</fullName>
    </alternativeName>
</protein>
<evidence type="ECO:0000256" key="1">
    <source>
        <dbReference type="ARBA" id="ARBA00006217"/>
    </source>
</evidence>
<organism evidence="6 7">
    <name type="scientific">Ganoderma sinense ZZ0214-1</name>
    <dbReference type="NCBI Taxonomy" id="1077348"/>
    <lineage>
        <taxon>Eukaryota</taxon>
        <taxon>Fungi</taxon>
        <taxon>Dikarya</taxon>
        <taxon>Basidiomycota</taxon>
        <taxon>Agaricomycotina</taxon>
        <taxon>Agaricomycetes</taxon>
        <taxon>Polyporales</taxon>
        <taxon>Polyporaceae</taxon>
        <taxon>Ganoderma</taxon>
    </lineage>
</organism>
<comment type="cofactor">
    <cofactor evidence="4">
        <name>Zn(2+)</name>
        <dbReference type="ChEBI" id="CHEBI:29105"/>
    </cofactor>
    <text evidence="4">Binds 1 zinc ion per subunit.</text>
</comment>
<evidence type="ECO:0000313" key="7">
    <source>
        <dbReference type="Proteomes" id="UP000230002"/>
    </source>
</evidence>
<dbReference type="SUPFAM" id="SSF53056">
    <property type="entry name" value="beta-carbonic anhydrase, cab"/>
    <property type="match status" value="1"/>
</dbReference>
<comment type="caution">
    <text evidence="6">The sequence shown here is derived from an EMBL/GenBank/DDBJ whole genome shotgun (WGS) entry which is preliminary data.</text>
</comment>
<evidence type="ECO:0000256" key="3">
    <source>
        <dbReference type="ARBA" id="ARBA00022833"/>
    </source>
</evidence>
<evidence type="ECO:0000256" key="5">
    <source>
        <dbReference type="RuleBase" id="RU003956"/>
    </source>
</evidence>
<sequence>MATTTGPTVADLLARNKATLSSFQPRPLFSEMPAMDLPLPSTIIVGCCDARAHPEEFFCLRPNEVIVLRTAAGRVSPVLKDLAALEAFIGYGKVKQLLIVHHTDCGGSHMKAADIKAHIISRRPAMKPEIEAWDTPSFGGKSPTESVKHDVAIVQQDELLSETLRKGTKGFVFDIKTGVVHEV</sequence>
<feature type="binding site" evidence="4">
    <location>
        <position position="102"/>
    </location>
    <ligand>
        <name>Zn(2+)</name>
        <dbReference type="ChEBI" id="CHEBI:29105"/>
    </ligand>
</feature>
<keyword evidence="3 4" id="KW-0862">Zinc</keyword>
<accession>A0A2G8S647</accession>
<comment type="function">
    <text evidence="5">Reversible hydration of carbon dioxide.</text>
</comment>
<feature type="binding site" evidence="4">
    <location>
        <position position="49"/>
    </location>
    <ligand>
        <name>Zn(2+)</name>
        <dbReference type="ChEBI" id="CHEBI:29105"/>
    </ligand>
</feature>
<name>A0A2G8S647_9APHY</name>
<comment type="similarity">
    <text evidence="1 5">Belongs to the beta-class carbonic anhydrase family.</text>
</comment>